<feature type="domain" description="EamA" evidence="2">
    <location>
        <begin position="23"/>
        <end position="153"/>
    </location>
</feature>
<dbReference type="PATRIC" id="fig|1641875.4.peg.52"/>
<keyword evidence="1" id="KW-0812">Transmembrane</keyword>
<feature type="transmembrane region" description="Helical" evidence="1">
    <location>
        <begin position="86"/>
        <end position="106"/>
    </location>
</feature>
<sequence>MSTDAHPSSSPAGPHLASNALQGILCVELGMLFFVGQDALMKILLDTYPIWILLFVRSLISVAVLVPLILCLGGPHRLLTPLWPVHMLRGALFATGFALFYAAFPFMGLAEVSTIFFSAPLIVAVLAALWLRERIGRHRIVALVAGFAGVVIAINPTADGMSWISLLPLGCAVFYAVGQVLARKIGDRETSLTLGLHTLFFAGLFILPMGFLVNLVLPQVAAHPHLAMRPPATGIGEWPLIVLLGLAGMLGYIFLSRAYQVASASLVAPFDYSYLPIATLLGYIVWNEVPPMATLWGMGLIVGSGLYLGYRELRAMRHLDDPALVGESVFPPTAVPITQIHADENHVI</sequence>
<dbReference type="SUPFAM" id="SSF103481">
    <property type="entry name" value="Multidrug resistance efflux transporter EmrE"/>
    <property type="match status" value="2"/>
</dbReference>
<feature type="transmembrane region" description="Helical" evidence="1">
    <location>
        <begin position="267"/>
        <end position="286"/>
    </location>
</feature>
<dbReference type="STRING" id="1641875.XM53_11345"/>
<organism evidence="3 4">
    <name type="scientific">Roseovarius atlanticus</name>
    <dbReference type="NCBI Taxonomy" id="1641875"/>
    <lineage>
        <taxon>Bacteria</taxon>
        <taxon>Pseudomonadati</taxon>
        <taxon>Pseudomonadota</taxon>
        <taxon>Alphaproteobacteria</taxon>
        <taxon>Rhodobacterales</taxon>
        <taxon>Roseobacteraceae</taxon>
        <taxon>Roseovarius</taxon>
    </lineage>
</organism>
<evidence type="ECO:0000313" key="4">
    <source>
        <dbReference type="Proteomes" id="UP000051295"/>
    </source>
</evidence>
<name>A0A0T5NUE5_9RHOB</name>
<feature type="domain" description="EamA" evidence="2">
    <location>
        <begin position="165"/>
        <end position="304"/>
    </location>
</feature>
<dbReference type="AlphaFoldDB" id="A0A0T5NUE5"/>
<comment type="caution">
    <text evidence="3">The sequence shown here is derived from an EMBL/GenBank/DDBJ whole genome shotgun (WGS) entry which is preliminary data.</text>
</comment>
<feature type="transmembrane region" description="Helical" evidence="1">
    <location>
        <begin position="237"/>
        <end position="255"/>
    </location>
</feature>
<feature type="transmembrane region" description="Helical" evidence="1">
    <location>
        <begin position="112"/>
        <end position="131"/>
    </location>
</feature>
<feature type="transmembrane region" description="Helical" evidence="1">
    <location>
        <begin position="292"/>
        <end position="310"/>
    </location>
</feature>
<reference evidence="3 4" key="1">
    <citation type="submission" date="2015-04" db="EMBL/GenBank/DDBJ databases">
        <title>The draft genome sequence of Roseovarius sp.R12b.</title>
        <authorList>
            <person name="Li G."/>
            <person name="Lai Q."/>
            <person name="Shao Z."/>
            <person name="Yan P."/>
        </authorList>
    </citation>
    <scope>NUCLEOTIDE SEQUENCE [LARGE SCALE GENOMIC DNA]</scope>
    <source>
        <strain evidence="3 4">R12B</strain>
    </source>
</reference>
<feature type="transmembrane region" description="Helical" evidence="1">
    <location>
        <begin position="50"/>
        <end position="74"/>
    </location>
</feature>
<feature type="transmembrane region" description="Helical" evidence="1">
    <location>
        <begin position="140"/>
        <end position="157"/>
    </location>
</feature>
<dbReference type="Pfam" id="PF00892">
    <property type="entry name" value="EamA"/>
    <property type="match status" value="2"/>
</dbReference>
<dbReference type="Proteomes" id="UP000051295">
    <property type="component" value="Unassembled WGS sequence"/>
</dbReference>
<gene>
    <name evidence="3" type="ORF">XM53_11345</name>
</gene>
<dbReference type="PANTHER" id="PTHR22911">
    <property type="entry name" value="ACYL-MALONYL CONDENSING ENZYME-RELATED"/>
    <property type="match status" value="1"/>
</dbReference>
<dbReference type="EMBL" id="LAXJ01000010">
    <property type="protein sequence ID" value="KRS12416.1"/>
    <property type="molecule type" value="Genomic_DNA"/>
</dbReference>
<evidence type="ECO:0000313" key="3">
    <source>
        <dbReference type="EMBL" id="KRS12416.1"/>
    </source>
</evidence>
<proteinExistence type="predicted"/>
<dbReference type="PANTHER" id="PTHR22911:SF103">
    <property type="entry name" value="BLR2811 PROTEIN"/>
    <property type="match status" value="1"/>
</dbReference>
<feature type="transmembrane region" description="Helical" evidence="1">
    <location>
        <begin position="194"/>
        <end position="217"/>
    </location>
</feature>
<keyword evidence="4" id="KW-1185">Reference proteome</keyword>
<keyword evidence="1" id="KW-1133">Transmembrane helix</keyword>
<dbReference type="GO" id="GO:0016020">
    <property type="term" value="C:membrane"/>
    <property type="evidence" value="ECO:0007669"/>
    <property type="project" value="InterPro"/>
</dbReference>
<keyword evidence="1" id="KW-0472">Membrane</keyword>
<dbReference type="InterPro" id="IPR037185">
    <property type="entry name" value="EmrE-like"/>
</dbReference>
<protein>
    <submittedName>
        <fullName evidence="3">Membrane protein</fullName>
    </submittedName>
</protein>
<evidence type="ECO:0000256" key="1">
    <source>
        <dbReference type="SAM" id="Phobius"/>
    </source>
</evidence>
<evidence type="ECO:0000259" key="2">
    <source>
        <dbReference type="Pfam" id="PF00892"/>
    </source>
</evidence>
<dbReference type="InterPro" id="IPR000620">
    <property type="entry name" value="EamA_dom"/>
</dbReference>
<accession>A0A0T5NUE5</accession>
<feature type="transmembrane region" description="Helical" evidence="1">
    <location>
        <begin position="163"/>
        <end position="182"/>
    </location>
</feature>